<evidence type="ECO:0000313" key="3">
    <source>
        <dbReference type="Proteomes" id="UP001054945"/>
    </source>
</evidence>
<evidence type="ECO:0000256" key="1">
    <source>
        <dbReference type="SAM" id="MobiDB-lite"/>
    </source>
</evidence>
<feature type="compositionally biased region" description="Basic and acidic residues" evidence="1">
    <location>
        <begin position="97"/>
        <end position="113"/>
    </location>
</feature>
<gene>
    <name evidence="2" type="ORF">CEXT_319551</name>
</gene>
<name>A0AAV4M6F8_CAEEX</name>
<accession>A0AAV4M6F8</accession>
<dbReference type="EMBL" id="BPLR01019397">
    <property type="protein sequence ID" value="GIX67410.1"/>
    <property type="molecule type" value="Genomic_DNA"/>
</dbReference>
<feature type="region of interest" description="Disordered" evidence="1">
    <location>
        <begin position="85"/>
        <end position="113"/>
    </location>
</feature>
<proteinExistence type="predicted"/>
<reference evidence="2 3" key="1">
    <citation type="submission" date="2021-06" db="EMBL/GenBank/DDBJ databases">
        <title>Caerostris extrusa draft genome.</title>
        <authorList>
            <person name="Kono N."/>
            <person name="Arakawa K."/>
        </authorList>
    </citation>
    <scope>NUCLEOTIDE SEQUENCE [LARGE SCALE GENOMIC DNA]</scope>
</reference>
<organism evidence="2 3">
    <name type="scientific">Caerostris extrusa</name>
    <name type="common">Bark spider</name>
    <name type="synonym">Caerostris bankana</name>
    <dbReference type="NCBI Taxonomy" id="172846"/>
    <lineage>
        <taxon>Eukaryota</taxon>
        <taxon>Metazoa</taxon>
        <taxon>Ecdysozoa</taxon>
        <taxon>Arthropoda</taxon>
        <taxon>Chelicerata</taxon>
        <taxon>Arachnida</taxon>
        <taxon>Araneae</taxon>
        <taxon>Araneomorphae</taxon>
        <taxon>Entelegynae</taxon>
        <taxon>Araneoidea</taxon>
        <taxon>Araneidae</taxon>
        <taxon>Caerostris</taxon>
    </lineage>
</organism>
<sequence length="113" mass="13204">MEHYYTGKIIKTHSLNPRVSHKVILINCISADSQTMHCLYGSGRSLMDKCFQKAQRITKITRKSCSRQRMVNATSKRLQTLFVPRNNSQRKTIAGRQNEEIKYLRSKEMPPYK</sequence>
<protein>
    <submittedName>
        <fullName evidence="2">Uncharacterized protein</fullName>
    </submittedName>
</protein>
<evidence type="ECO:0000313" key="2">
    <source>
        <dbReference type="EMBL" id="GIX67410.1"/>
    </source>
</evidence>
<dbReference type="Proteomes" id="UP001054945">
    <property type="component" value="Unassembled WGS sequence"/>
</dbReference>
<comment type="caution">
    <text evidence="2">The sequence shown here is derived from an EMBL/GenBank/DDBJ whole genome shotgun (WGS) entry which is preliminary data.</text>
</comment>
<dbReference type="AlphaFoldDB" id="A0AAV4M6F8"/>
<keyword evidence="3" id="KW-1185">Reference proteome</keyword>